<reference evidence="1" key="1">
    <citation type="submission" date="2018-03" db="EMBL/GenBank/DDBJ databases">
        <title>Phage therapy in agriculture - a green tech approach to combat plant pathogenic bacteria.</title>
        <authorList>
            <person name="Carstens A.B."/>
            <person name="Djurhuus A.M."/>
            <person name="Hansen L.H."/>
        </authorList>
    </citation>
    <scope>NUCLEOTIDE SEQUENCE [LARGE SCALE GENOMIC DNA]</scope>
</reference>
<proteinExistence type="predicted"/>
<dbReference type="Proteomes" id="UP000246316">
    <property type="component" value="Segment"/>
</dbReference>
<dbReference type="RefSeq" id="YP_010095210.1">
    <property type="nucleotide sequence ID" value="NC_055743.1"/>
</dbReference>
<dbReference type="EMBL" id="MH059636">
    <property type="protein sequence ID" value="AWD90411.1"/>
    <property type="molecule type" value="Genomic_DNA"/>
</dbReference>
<sequence>MKIADITEEYNRLLNEVEDSPNDYFAWKTLIHDRKFTHVIIDNELFEISKWGPSNKIGTIEKVD</sequence>
<evidence type="ECO:0000313" key="2">
    <source>
        <dbReference type="Proteomes" id="UP000246316"/>
    </source>
</evidence>
<name>A0A2S1GLZ3_9CAUD</name>
<dbReference type="KEGG" id="vg:65112844"/>
<keyword evidence="2" id="KW-1185">Reference proteome</keyword>
<organism evidence="1 2">
    <name type="scientific">Erwinia phage Cronus</name>
    <dbReference type="NCBI Taxonomy" id="2163633"/>
    <lineage>
        <taxon>Viruses</taxon>
        <taxon>Duplodnaviria</taxon>
        <taxon>Heunggongvirae</taxon>
        <taxon>Uroviricota</taxon>
        <taxon>Caudoviricetes</taxon>
        <taxon>Pantevenvirales</taxon>
        <taxon>Straboviridae</taxon>
        <taxon>Tevenvirinae</taxon>
        <taxon>Risoevirus</taxon>
        <taxon>Risoevirus cronus</taxon>
        <taxon>Roskildevirus cronus</taxon>
    </lineage>
</organism>
<dbReference type="GeneID" id="65112844"/>
<accession>A0A2S1GLZ3</accession>
<protein>
    <submittedName>
        <fullName evidence="1">Uncharacterized protein</fullName>
    </submittedName>
</protein>
<evidence type="ECO:0000313" key="1">
    <source>
        <dbReference type="EMBL" id="AWD90411.1"/>
    </source>
</evidence>